<comment type="similarity">
    <text evidence="2">Belongs to the Orn/Lys/Arg decarboxylase class-I family.</text>
</comment>
<dbReference type="RefSeq" id="WP_184092807.1">
    <property type="nucleotide sequence ID" value="NZ_AP023367.1"/>
</dbReference>
<keyword evidence="9" id="KW-1185">Reference proteome</keyword>
<dbReference type="SUPFAM" id="SSF55904">
    <property type="entry name" value="Ornithine decarboxylase C-terminal domain"/>
    <property type="match status" value="1"/>
</dbReference>
<sequence>MNLYDSLLEYKEEGYYPMHMPGHKRNQALLKMVNPYSIDITEIDGFDNLHHAEGMLKESMERCGKLYGSKACHYLIGGSTAGILAGISACTKKGDKILVARNCHKSVYHAMYLKELYPVYIYPPVIPSFGVNGGISPEKIEEMLIKEPDITCVVITSPTYEGIVSDVKAIAEIAHKFGVPLLVDEAHGAHLGFTEGFPPSSIQQGADVVIHSIHKTLPAFTQTALLHINGERVNYSEIKRLLAIYQTSSPSYILMSGIEQCVKLLETRREELFSGYRDELKLLYETLSKCKNIQILTDTIIKQEGFFGFDPSKLTLSVKNTAISGTELYQVLLNRYKIQMELVSKDYVLGMTSIADTKEGFTRFTKAVLEIDRELKEPKETEGSKNQPNLTFGLPEIVMTCYQAYEYKNKVLALTDSVGSISAEYLYLYPPGIPLLVPGERITTEMLSNILEYKKSGLSLQGTEDMKCEQIKVLV</sequence>
<comment type="cofactor">
    <cofactor evidence="1">
        <name>pyridoxal 5'-phosphate</name>
        <dbReference type="ChEBI" id="CHEBI:597326"/>
    </cofactor>
</comment>
<proteinExistence type="inferred from homology"/>
<dbReference type="Gene3D" id="3.40.640.10">
    <property type="entry name" value="Type I PLP-dependent aspartate aminotransferase-like (Major domain)"/>
    <property type="match status" value="1"/>
</dbReference>
<dbReference type="Pfam" id="PF03711">
    <property type="entry name" value="OKR_DC_1_C"/>
    <property type="match status" value="1"/>
</dbReference>
<gene>
    <name evidence="8" type="ORF">acsn021_44840</name>
</gene>
<dbReference type="KEGG" id="acel:acsn021_44840"/>
<dbReference type="GO" id="GO:0016831">
    <property type="term" value="F:carboxy-lyase activity"/>
    <property type="evidence" value="ECO:0007669"/>
    <property type="project" value="UniProtKB-KW"/>
</dbReference>
<dbReference type="AlphaFoldDB" id="A0A6S6RD79"/>
<reference evidence="8 9" key="1">
    <citation type="journal article" date="2016" name="Int. J. Syst. Evol. Microbiol.">
        <title>Descriptions of Anaerotaenia torta gen. nov., sp. nov. and Anaerocolumna cellulosilytica gen. nov., sp. nov. isolated from a methanogenic reactor of cattle waste.</title>
        <authorList>
            <person name="Uek A."/>
            <person name="Ohtaki Y."/>
            <person name="Kaku N."/>
            <person name="Ueki K."/>
        </authorList>
    </citation>
    <scope>NUCLEOTIDE SEQUENCE [LARGE SCALE GENOMIC DNA]</scope>
    <source>
        <strain evidence="8 9">SN021</strain>
    </source>
</reference>
<evidence type="ECO:0000313" key="9">
    <source>
        <dbReference type="Proteomes" id="UP000515561"/>
    </source>
</evidence>
<organism evidence="8 9">
    <name type="scientific">Anaerocolumna cellulosilytica</name>
    <dbReference type="NCBI Taxonomy" id="433286"/>
    <lineage>
        <taxon>Bacteria</taxon>
        <taxon>Bacillati</taxon>
        <taxon>Bacillota</taxon>
        <taxon>Clostridia</taxon>
        <taxon>Lachnospirales</taxon>
        <taxon>Lachnospiraceae</taxon>
        <taxon>Anaerocolumna</taxon>
    </lineage>
</organism>
<keyword evidence="4" id="KW-0663">Pyridoxal phosphate</keyword>
<dbReference type="InterPro" id="IPR052357">
    <property type="entry name" value="Orn_Lys_Arg_decarboxylase-I"/>
</dbReference>
<dbReference type="InterPro" id="IPR015421">
    <property type="entry name" value="PyrdxlP-dep_Trfase_major"/>
</dbReference>
<dbReference type="EMBL" id="AP023367">
    <property type="protein sequence ID" value="BCJ96915.1"/>
    <property type="molecule type" value="Genomic_DNA"/>
</dbReference>
<evidence type="ECO:0000256" key="5">
    <source>
        <dbReference type="ARBA" id="ARBA00023239"/>
    </source>
</evidence>
<dbReference type="InterPro" id="IPR000310">
    <property type="entry name" value="Orn/Lys/Arg_deCO2ase_major_dom"/>
</dbReference>
<dbReference type="Gene3D" id="3.90.100.10">
    <property type="entry name" value="Orn/Lys/Arg decarboxylase, C-terminal domain"/>
    <property type="match status" value="1"/>
</dbReference>
<evidence type="ECO:0000259" key="6">
    <source>
        <dbReference type="Pfam" id="PF01276"/>
    </source>
</evidence>
<feature type="domain" description="Orn/Lys/Arg decarboxylases family 1 pyridoxal-P attachment site" evidence="6">
    <location>
        <begin position="3"/>
        <end position="314"/>
    </location>
</feature>
<dbReference type="Proteomes" id="UP000515561">
    <property type="component" value="Chromosome"/>
</dbReference>
<evidence type="ECO:0000256" key="3">
    <source>
        <dbReference type="ARBA" id="ARBA00022793"/>
    </source>
</evidence>
<evidence type="ECO:0000313" key="8">
    <source>
        <dbReference type="EMBL" id="BCJ96915.1"/>
    </source>
</evidence>
<feature type="domain" description="Orn/Lys/Arg decarboxylase C-terminal" evidence="7">
    <location>
        <begin position="388"/>
        <end position="446"/>
    </location>
</feature>
<dbReference type="PANTHER" id="PTHR43277:SF4">
    <property type="entry name" value="ARGININE DECARBOXYLASE"/>
    <property type="match status" value="1"/>
</dbReference>
<dbReference type="InterPro" id="IPR008286">
    <property type="entry name" value="Prn/Lys/Arg_de-COase_C"/>
</dbReference>
<evidence type="ECO:0000256" key="2">
    <source>
        <dbReference type="ARBA" id="ARBA00010671"/>
    </source>
</evidence>
<evidence type="ECO:0000256" key="4">
    <source>
        <dbReference type="ARBA" id="ARBA00022898"/>
    </source>
</evidence>
<keyword evidence="5" id="KW-0456">Lyase</keyword>
<dbReference type="Pfam" id="PF01276">
    <property type="entry name" value="OKR_DC_1"/>
    <property type="match status" value="1"/>
</dbReference>
<name>A0A6S6RD79_9FIRM</name>
<accession>A0A6S6RD79</accession>
<evidence type="ECO:0000256" key="1">
    <source>
        <dbReference type="ARBA" id="ARBA00001933"/>
    </source>
</evidence>
<dbReference type="SUPFAM" id="SSF53383">
    <property type="entry name" value="PLP-dependent transferases"/>
    <property type="match status" value="1"/>
</dbReference>
<dbReference type="PANTHER" id="PTHR43277">
    <property type="entry name" value="ARGININE DECARBOXYLASE"/>
    <property type="match status" value="1"/>
</dbReference>
<protein>
    <submittedName>
        <fullName evidence="8">Uncharacterized protein</fullName>
    </submittedName>
</protein>
<evidence type="ECO:0000259" key="7">
    <source>
        <dbReference type="Pfam" id="PF03711"/>
    </source>
</evidence>
<keyword evidence="3" id="KW-0210">Decarboxylase</keyword>
<dbReference type="InterPro" id="IPR015424">
    <property type="entry name" value="PyrdxlP-dep_Trfase"/>
</dbReference>
<dbReference type="InterPro" id="IPR036633">
    <property type="entry name" value="Prn/Lys/Arg_de-COase_C_sf"/>
</dbReference>